<dbReference type="PANTHER" id="PTHR46316:SF2">
    <property type="entry name" value="SNF1-RELATED PROTEIN KINASE REGULATORY SUBUNIT BETA-2"/>
    <property type="match status" value="1"/>
</dbReference>
<dbReference type="InterPro" id="IPR006828">
    <property type="entry name" value="ASC_dom"/>
</dbReference>
<dbReference type="InterPro" id="IPR014756">
    <property type="entry name" value="Ig_E-set"/>
</dbReference>
<dbReference type="InterPro" id="IPR043554">
    <property type="entry name" value="KINB"/>
</dbReference>
<sequence length="303" mass="33968">MNRVKRGNVYGREDDVKNSPAGVGSGGCAPDVQTSARVSFETELLTFICHQLGIYRTATKCITSRTSLVCNVVPIKIPVVPLQRAAEMNIAGPSWMNTTSMYEDEIHDEPGISTIITWTHGGREVYVVGSWDDWRKRQEKHMRRTGNEFIVMKKIPAGVYQYRFIVDRQWRYAPDITWELDGSGNVCNILDVKDCVPDVTKSIASFESPESPDSSYNNSYLGPEDCEKDPPMVPPHLDYTLLNAPSPHMEIPPPLSKPQPGVLDHLYMQKNASIPSVVALGSTTRFRSKYVTVVLYKFTQTHG</sequence>
<dbReference type="EMBL" id="OU503036">
    <property type="protein sequence ID" value="CAI9755086.1"/>
    <property type="molecule type" value="Genomic_DNA"/>
</dbReference>
<dbReference type="PROSITE" id="PS51257">
    <property type="entry name" value="PROKAR_LIPOPROTEIN"/>
    <property type="match status" value="1"/>
</dbReference>
<dbReference type="InterPro" id="IPR032640">
    <property type="entry name" value="AMPK1_CBM"/>
</dbReference>
<dbReference type="InterPro" id="IPR037256">
    <property type="entry name" value="ASC_dom_sf"/>
</dbReference>
<dbReference type="SMART" id="SM01010">
    <property type="entry name" value="AMPKBI"/>
    <property type="match status" value="1"/>
</dbReference>
<feature type="region of interest" description="Disordered" evidence="2">
    <location>
        <begin position="1"/>
        <end position="28"/>
    </location>
</feature>
<dbReference type="Proteomes" id="UP000834106">
    <property type="component" value="Chromosome 1"/>
</dbReference>
<dbReference type="InterPro" id="IPR013783">
    <property type="entry name" value="Ig-like_fold"/>
</dbReference>
<dbReference type="AlphaFoldDB" id="A0AAD1YPF1"/>
<dbReference type="Pfam" id="PF04739">
    <property type="entry name" value="AMPKBI"/>
    <property type="match status" value="1"/>
</dbReference>
<evidence type="ECO:0000259" key="3">
    <source>
        <dbReference type="SMART" id="SM01010"/>
    </source>
</evidence>
<proteinExistence type="inferred from homology"/>
<evidence type="ECO:0000256" key="2">
    <source>
        <dbReference type="SAM" id="MobiDB-lite"/>
    </source>
</evidence>
<dbReference type="Gene3D" id="2.60.40.10">
    <property type="entry name" value="Immunoglobulins"/>
    <property type="match status" value="1"/>
</dbReference>
<dbReference type="SUPFAM" id="SSF81296">
    <property type="entry name" value="E set domains"/>
    <property type="match status" value="1"/>
</dbReference>
<keyword evidence="5" id="KW-1185">Reference proteome</keyword>
<comment type="similarity">
    <text evidence="1">Belongs to the 5'-AMP-activated protein kinase beta subunit family.</text>
</comment>
<reference evidence="4" key="1">
    <citation type="submission" date="2023-05" db="EMBL/GenBank/DDBJ databases">
        <authorList>
            <person name="Huff M."/>
        </authorList>
    </citation>
    <scope>NUCLEOTIDE SEQUENCE</scope>
</reference>
<accession>A0AAD1YPF1</accession>
<dbReference type="PANTHER" id="PTHR46316">
    <property type="entry name" value="SNF1-RELATED PROTEIN KINASE REGULATORY SUBUNIT BETA-1"/>
    <property type="match status" value="1"/>
</dbReference>
<dbReference type="GO" id="GO:0009507">
    <property type="term" value="C:chloroplast"/>
    <property type="evidence" value="ECO:0007669"/>
    <property type="project" value="UniProtKB-ARBA"/>
</dbReference>
<organism evidence="4 5">
    <name type="scientific">Fraxinus pennsylvanica</name>
    <dbReference type="NCBI Taxonomy" id="56036"/>
    <lineage>
        <taxon>Eukaryota</taxon>
        <taxon>Viridiplantae</taxon>
        <taxon>Streptophyta</taxon>
        <taxon>Embryophyta</taxon>
        <taxon>Tracheophyta</taxon>
        <taxon>Spermatophyta</taxon>
        <taxon>Magnoliopsida</taxon>
        <taxon>eudicotyledons</taxon>
        <taxon>Gunneridae</taxon>
        <taxon>Pentapetalae</taxon>
        <taxon>asterids</taxon>
        <taxon>lamiids</taxon>
        <taxon>Lamiales</taxon>
        <taxon>Oleaceae</taxon>
        <taxon>Oleeae</taxon>
        <taxon>Fraxinus</taxon>
    </lineage>
</organism>
<evidence type="ECO:0000313" key="5">
    <source>
        <dbReference type="Proteomes" id="UP000834106"/>
    </source>
</evidence>
<dbReference type="Gene3D" id="6.20.250.60">
    <property type="match status" value="1"/>
</dbReference>
<evidence type="ECO:0000256" key="1">
    <source>
        <dbReference type="ARBA" id="ARBA00010926"/>
    </source>
</evidence>
<protein>
    <recommendedName>
        <fullName evidence="3">Association with the SNF1 complex (ASC) domain-containing protein</fullName>
    </recommendedName>
</protein>
<name>A0AAD1YPF1_9LAMI</name>
<dbReference type="Pfam" id="PF16561">
    <property type="entry name" value="AMPK1_CBM"/>
    <property type="match status" value="1"/>
</dbReference>
<dbReference type="SUPFAM" id="SSF160219">
    <property type="entry name" value="AMPKBI-like"/>
    <property type="match status" value="1"/>
</dbReference>
<evidence type="ECO:0000313" key="4">
    <source>
        <dbReference type="EMBL" id="CAI9755086.1"/>
    </source>
</evidence>
<dbReference type="CDD" id="cd02859">
    <property type="entry name" value="E_set_AMPKbeta_like_N"/>
    <property type="match status" value="1"/>
</dbReference>
<feature type="domain" description="Association with the SNF1 complex (ASC)" evidence="3">
    <location>
        <begin position="209"/>
        <end position="299"/>
    </location>
</feature>
<gene>
    <name evidence="4" type="ORF">FPE_LOCUS2517</name>
</gene>